<evidence type="ECO:0000313" key="2">
    <source>
        <dbReference type="Proteomes" id="UP000826212"/>
    </source>
</evidence>
<dbReference type="Proteomes" id="UP000826212">
    <property type="component" value="Chromosome"/>
</dbReference>
<accession>A0AC61NK80</accession>
<gene>
    <name evidence="1" type="ORF">K4L44_02950</name>
</gene>
<dbReference type="EMBL" id="CP081303">
    <property type="protein sequence ID" value="QZE14835.1"/>
    <property type="molecule type" value="Genomic_DNA"/>
</dbReference>
<name>A0AC61NK80_9BACT</name>
<organism evidence="1 2">
    <name type="scientific">Halosquirtibacter laminarini</name>
    <dbReference type="NCBI Taxonomy" id="3374600"/>
    <lineage>
        <taxon>Bacteria</taxon>
        <taxon>Pseudomonadati</taxon>
        <taxon>Bacteroidota</taxon>
        <taxon>Bacteroidia</taxon>
        <taxon>Marinilabiliales</taxon>
        <taxon>Prolixibacteraceae</taxon>
        <taxon>Halosquirtibacter</taxon>
    </lineage>
</organism>
<proteinExistence type="predicted"/>
<sequence length="66" mass="7253">MSFFKKYLTTLIGILIGMLGGYLYWRFIGCKSGTCPITSNPIHSTLYGALMGGLVGNTIKKDENFV</sequence>
<protein>
    <submittedName>
        <fullName evidence="1">Uncharacterized protein</fullName>
    </submittedName>
</protein>
<reference evidence="1" key="1">
    <citation type="submission" date="2021-08" db="EMBL/GenBank/DDBJ databases">
        <title>Novel anaerobic bacterium isolated from sea squirt in East Sea, Republic of Korea.</title>
        <authorList>
            <person name="Nguyen T.H."/>
            <person name="Li Z."/>
            <person name="Lee Y.-J."/>
            <person name="Ko J."/>
            <person name="Kim S.-G."/>
        </authorList>
    </citation>
    <scope>NUCLEOTIDE SEQUENCE</scope>
    <source>
        <strain evidence="1">KCTC 25031</strain>
    </source>
</reference>
<evidence type="ECO:0000313" key="1">
    <source>
        <dbReference type="EMBL" id="QZE14835.1"/>
    </source>
</evidence>
<keyword evidence="2" id="KW-1185">Reference proteome</keyword>